<reference evidence="1" key="1">
    <citation type="submission" date="2025-08" db="UniProtKB">
        <authorList>
            <consortium name="Ensembl"/>
        </authorList>
    </citation>
    <scope>IDENTIFICATION</scope>
</reference>
<accession>A0A3Q4HDG6</accession>
<protein>
    <recommendedName>
        <fullName evidence="3">BCL2 binding component 3</fullName>
    </recommendedName>
</protein>
<reference evidence="1" key="2">
    <citation type="submission" date="2025-09" db="UniProtKB">
        <authorList>
            <consortium name="Ensembl"/>
        </authorList>
    </citation>
    <scope>IDENTIFICATION</scope>
</reference>
<dbReference type="AlphaFoldDB" id="A0A3Q4HDG6"/>
<proteinExistence type="predicted"/>
<evidence type="ECO:0008006" key="3">
    <source>
        <dbReference type="Google" id="ProtNLM"/>
    </source>
</evidence>
<sequence>SERKSPLRAIQESGEVSPRVCILEENLSERFDFNPCKNKFLYAVFFSSADSSRQLQQPSSRLRLQYNMLPRNERPSWASPRRRAPGGEAVQEQEIRRVANQLRTIGDELNVTLLRRHGGPHWHDFRDVCRGLLSFITQTLSTLYRLT</sequence>
<evidence type="ECO:0000313" key="2">
    <source>
        <dbReference type="Proteomes" id="UP000261580"/>
    </source>
</evidence>
<dbReference type="OMA" id="PRVCILE"/>
<dbReference type="Ensembl" id="ENSNBRT00000021807.1">
    <property type="protein sequence ID" value="ENSNBRP00000021235.1"/>
    <property type="gene ID" value="ENSNBRG00000016288.1"/>
</dbReference>
<evidence type="ECO:0000313" key="1">
    <source>
        <dbReference type="Ensembl" id="ENSNBRP00000021235.1"/>
    </source>
</evidence>
<dbReference type="GeneTree" id="ENSGT00990000203908"/>
<organism evidence="1 2">
    <name type="scientific">Neolamprologus brichardi</name>
    <name type="common">Fairy cichlid</name>
    <name type="synonym">Lamprologus brichardi</name>
    <dbReference type="NCBI Taxonomy" id="32507"/>
    <lineage>
        <taxon>Eukaryota</taxon>
        <taxon>Metazoa</taxon>
        <taxon>Chordata</taxon>
        <taxon>Craniata</taxon>
        <taxon>Vertebrata</taxon>
        <taxon>Euteleostomi</taxon>
        <taxon>Actinopterygii</taxon>
        <taxon>Neopterygii</taxon>
        <taxon>Teleostei</taxon>
        <taxon>Neoteleostei</taxon>
        <taxon>Acanthomorphata</taxon>
        <taxon>Ovalentaria</taxon>
        <taxon>Cichlomorphae</taxon>
        <taxon>Cichliformes</taxon>
        <taxon>Cichlidae</taxon>
        <taxon>African cichlids</taxon>
        <taxon>Pseudocrenilabrinae</taxon>
        <taxon>Lamprologini</taxon>
        <taxon>Neolamprologus</taxon>
    </lineage>
</organism>
<dbReference type="Proteomes" id="UP000261580">
    <property type="component" value="Unassembled WGS sequence"/>
</dbReference>
<keyword evidence="2" id="KW-1185">Reference proteome</keyword>
<dbReference type="Bgee" id="ENSNBRG00000016288">
    <property type="expression patterns" value="Expressed in testis and 3 other cell types or tissues"/>
</dbReference>
<name>A0A3Q4HDG6_NEOBR</name>